<dbReference type="EMBL" id="CM042012">
    <property type="protein sequence ID" value="KAI3749588.1"/>
    <property type="molecule type" value="Genomic_DNA"/>
</dbReference>
<accession>A0ACB9DSC6</accession>
<proteinExistence type="predicted"/>
<organism evidence="1 2">
    <name type="scientific">Cichorium intybus</name>
    <name type="common">Chicory</name>
    <dbReference type="NCBI Taxonomy" id="13427"/>
    <lineage>
        <taxon>Eukaryota</taxon>
        <taxon>Viridiplantae</taxon>
        <taxon>Streptophyta</taxon>
        <taxon>Embryophyta</taxon>
        <taxon>Tracheophyta</taxon>
        <taxon>Spermatophyta</taxon>
        <taxon>Magnoliopsida</taxon>
        <taxon>eudicotyledons</taxon>
        <taxon>Gunneridae</taxon>
        <taxon>Pentapetalae</taxon>
        <taxon>asterids</taxon>
        <taxon>campanulids</taxon>
        <taxon>Asterales</taxon>
        <taxon>Asteraceae</taxon>
        <taxon>Cichorioideae</taxon>
        <taxon>Cichorieae</taxon>
        <taxon>Cichoriinae</taxon>
        <taxon>Cichorium</taxon>
    </lineage>
</organism>
<sequence length="97" mass="10983">MEEREEGGDGFRTVENLKEIAFTENYIEGDGSGPVMTTTGRKCLRVVPMVVQKKMDLKSTVSEDDDGGKRSLNHTLLHWRLLGNRAYINNPRSSRSR</sequence>
<evidence type="ECO:0000313" key="1">
    <source>
        <dbReference type="EMBL" id="KAI3749588.1"/>
    </source>
</evidence>
<evidence type="ECO:0000313" key="2">
    <source>
        <dbReference type="Proteomes" id="UP001055811"/>
    </source>
</evidence>
<name>A0ACB9DSC6_CICIN</name>
<keyword evidence="2" id="KW-1185">Reference proteome</keyword>
<comment type="caution">
    <text evidence="1">The sequence shown here is derived from an EMBL/GenBank/DDBJ whole genome shotgun (WGS) entry which is preliminary data.</text>
</comment>
<reference evidence="1 2" key="2">
    <citation type="journal article" date="2022" name="Mol. Ecol. Resour.">
        <title>The genomes of chicory, endive, great burdock and yacon provide insights into Asteraceae paleo-polyploidization history and plant inulin production.</title>
        <authorList>
            <person name="Fan W."/>
            <person name="Wang S."/>
            <person name="Wang H."/>
            <person name="Wang A."/>
            <person name="Jiang F."/>
            <person name="Liu H."/>
            <person name="Zhao H."/>
            <person name="Xu D."/>
            <person name="Zhang Y."/>
        </authorList>
    </citation>
    <scope>NUCLEOTIDE SEQUENCE [LARGE SCALE GENOMIC DNA]</scope>
    <source>
        <strain evidence="2">cv. Punajuju</strain>
        <tissue evidence="1">Leaves</tissue>
    </source>
</reference>
<reference evidence="2" key="1">
    <citation type="journal article" date="2022" name="Mol. Ecol. Resour.">
        <title>The genomes of chicory, endive, great burdock and yacon provide insights into Asteraceae palaeo-polyploidization history and plant inulin production.</title>
        <authorList>
            <person name="Fan W."/>
            <person name="Wang S."/>
            <person name="Wang H."/>
            <person name="Wang A."/>
            <person name="Jiang F."/>
            <person name="Liu H."/>
            <person name="Zhao H."/>
            <person name="Xu D."/>
            <person name="Zhang Y."/>
        </authorList>
    </citation>
    <scope>NUCLEOTIDE SEQUENCE [LARGE SCALE GENOMIC DNA]</scope>
    <source>
        <strain evidence="2">cv. Punajuju</strain>
    </source>
</reference>
<gene>
    <name evidence="1" type="ORF">L2E82_20202</name>
</gene>
<protein>
    <submittedName>
        <fullName evidence="1">Uncharacterized protein</fullName>
    </submittedName>
</protein>
<dbReference type="Proteomes" id="UP001055811">
    <property type="component" value="Linkage Group LG04"/>
</dbReference>